<protein>
    <submittedName>
        <fullName evidence="1">Uncharacterized protein</fullName>
    </submittedName>
</protein>
<dbReference type="EMBL" id="JACVVK020000035">
    <property type="protein sequence ID" value="KAK7500708.1"/>
    <property type="molecule type" value="Genomic_DNA"/>
</dbReference>
<dbReference type="Proteomes" id="UP001519460">
    <property type="component" value="Unassembled WGS sequence"/>
</dbReference>
<evidence type="ECO:0000313" key="2">
    <source>
        <dbReference type="Proteomes" id="UP001519460"/>
    </source>
</evidence>
<keyword evidence="2" id="KW-1185">Reference proteome</keyword>
<dbReference type="AlphaFoldDB" id="A0ABD0LMM2"/>
<reference evidence="1 2" key="1">
    <citation type="journal article" date="2023" name="Sci. Data">
        <title>Genome assembly of the Korean intertidal mud-creeper Batillaria attramentaria.</title>
        <authorList>
            <person name="Patra A.K."/>
            <person name="Ho P.T."/>
            <person name="Jun S."/>
            <person name="Lee S.J."/>
            <person name="Kim Y."/>
            <person name="Won Y.J."/>
        </authorList>
    </citation>
    <scope>NUCLEOTIDE SEQUENCE [LARGE SCALE GENOMIC DNA]</scope>
    <source>
        <strain evidence="1">Wonlab-2016</strain>
    </source>
</reference>
<proteinExistence type="predicted"/>
<sequence>WRSGGHLANCSPELLPSHFGYCMRPVTNSTTTDCIRPLSSIPRHTSSFIIDGDEDSAIWPSIKPRQSPAANQMQVRIVFNQSAWRVSDTMLGILSFAGIDRAMSSEAFQDFLALNSYKF</sequence>
<feature type="non-terminal residue" evidence="1">
    <location>
        <position position="1"/>
    </location>
</feature>
<organism evidence="1 2">
    <name type="scientific">Batillaria attramentaria</name>
    <dbReference type="NCBI Taxonomy" id="370345"/>
    <lineage>
        <taxon>Eukaryota</taxon>
        <taxon>Metazoa</taxon>
        <taxon>Spiralia</taxon>
        <taxon>Lophotrochozoa</taxon>
        <taxon>Mollusca</taxon>
        <taxon>Gastropoda</taxon>
        <taxon>Caenogastropoda</taxon>
        <taxon>Sorbeoconcha</taxon>
        <taxon>Cerithioidea</taxon>
        <taxon>Batillariidae</taxon>
        <taxon>Batillaria</taxon>
    </lineage>
</organism>
<comment type="caution">
    <text evidence="1">The sequence shown here is derived from an EMBL/GenBank/DDBJ whole genome shotgun (WGS) entry which is preliminary data.</text>
</comment>
<gene>
    <name evidence="1" type="ORF">BaRGS_00007952</name>
</gene>
<accession>A0ABD0LMM2</accession>
<name>A0ABD0LMM2_9CAEN</name>
<evidence type="ECO:0000313" key="1">
    <source>
        <dbReference type="EMBL" id="KAK7500708.1"/>
    </source>
</evidence>